<evidence type="ECO:0000259" key="2">
    <source>
        <dbReference type="PROSITE" id="PS50304"/>
    </source>
</evidence>
<name>A0A4U5M9A2_STECR</name>
<organism evidence="3 4">
    <name type="scientific">Steinernema carpocapsae</name>
    <name type="common">Entomopathogenic nematode</name>
    <dbReference type="NCBI Taxonomy" id="34508"/>
    <lineage>
        <taxon>Eukaryota</taxon>
        <taxon>Metazoa</taxon>
        <taxon>Ecdysozoa</taxon>
        <taxon>Nematoda</taxon>
        <taxon>Chromadorea</taxon>
        <taxon>Rhabditida</taxon>
        <taxon>Tylenchina</taxon>
        <taxon>Panagrolaimomorpha</taxon>
        <taxon>Strongyloidoidea</taxon>
        <taxon>Steinernematidae</taxon>
        <taxon>Steinernema</taxon>
    </lineage>
</organism>
<feature type="region of interest" description="Disordered" evidence="1">
    <location>
        <begin position="134"/>
        <end position="162"/>
    </location>
</feature>
<feature type="region of interest" description="Disordered" evidence="1">
    <location>
        <begin position="184"/>
        <end position="229"/>
    </location>
</feature>
<feature type="domain" description="Tudor" evidence="2">
    <location>
        <begin position="62"/>
        <end position="125"/>
    </location>
</feature>
<dbReference type="AlphaFoldDB" id="A0A4U5M9A2"/>
<dbReference type="PROSITE" id="PS50304">
    <property type="entry name" value="TUDOR"/>
    <property type="match status" value="1"/>
</dbReference>
<dbReference type="InterPro" id="IPR002999">
    <property type="entry name" value="Tudor"/>
</dbReference>
<feature type="compositionally biased region" description="Polar residues" evidence="1">
    <location>
        <begin position="1"/>
        <end position="14"/>
    </location>
</feature>
<evidence type="ECO:0000313" key="3">
    <source>
        <dbReference type="EMBL" id="TKR65548.1"/>
    </source>
</evidence>
<dbReference type="EMBL" id="AZBU02000009">
    <property type="protein sequence ID" value="TKR65548.1"/>
    <property type="molecule type" value="Genomic_DNA"/>
</dbReference>
<reference evidence="3 4" key="2">
    <citation type="journal article" date="2019" name="G3 (Bethesda)">
        <title>Hybrid Assembly of the Genome of the Entomopathogenic Nematode Steinernema carpocapsae Identifies the X-Chromosome.</title>
        <authorList>
            <person name="Serra L."/>
            <person name="Macchietto M."/>
            <person name="Macias-Munoz A."/>
            <person name="McGill C.J."/>
            <person name="Rodriguez I.M."/>
            <person name="Rodriguez B."/>
            <person name="Murad R."/>
            <person name="Mortazavi A."/>
        </authorList>
    </citation>
    <scope>NUCLEOTIDE SEQUENCE [LARGE SCALE GENOMIC DNA]</scope>
    <source>
        <strain evidence="3 4">ALL</strain>
    </source>
</reference>
<evidence type="ECO:0000256" key="1">
    <source>
        <dbReference type="SAM" id="MobiDB-lite"/>
    </source>
</evidence>
<dbReference type="Gene3D" id="2.30.30.140">
    <property type="match status" value="1"/>
</dbReference>
<accession>A0A4U5M9A2</accession>
<feature type="compositionally biased region" description="Basic and acidic residues" evidence="1">
    <location>
        <begin position="149"/>
        <end position="162"/>
    </location>
</feature>
<feature type="region of interest" description="Disordered" evidence="1">
    <location>
        <begin position="1"/>
        <end position="21"/>
    </location>
</feature>
<protein>
    <recommendedName>
        <fullName evidence="2">Tudor domain-containing protein</fullName>
    </recommendedName>
</protein>
<dbReference type="OrthoDB" id="197400at2759"/>
<evidence type="ECO:0000313" key="4">
    <source>
        <dbReference type="Proteomes" id="UP000298663"/>
    </source>
</evidence>
<sequence>MRSEPQVMSENVVFQRNKDDGGEWDDSELMHMFQKGLSVAYKTLDEPVPDEVQSIPAVTRDDWKENDTCLAFFKGDQLYYKAEIQEITKNKKGEVIYKVFYTEFDETDQGSYARLRSDEIMSASDSCAEQVTDESTDSMTVEAAAEPAEPAKPEKTKKAEEKPAMDYRIERPKMVKPPPMVEEARVTPSLKQPKQEPELSTNVRNLMDSVGGKPSTSTPKGAKEKTQTAAGGIPAALASFIPPSMPMPPSFLQALSPQGTEDALSNYITSTFMNGYHSGYYQAMKDMEARARSEFK</sequence>
<proteinExistence type="predicted"/>
<dbReference type="Proteomes" id="UP000298663">
    <property type="component" value="Unassembled WGS sequence"/>
</dbReference>
<dbReference type="Pfam" id="PF20635">
    <property type="entry name" value="SMN_YG-box"/>
    <property type="match status" value="1"/>
</dbReference>
<dbReference type="SUPFAM" id="SSF63748">
    <property type="entry name" value="Tudor/PWWP/MBT"/>
    <property type="match status" value="1"/>
</dbReference>
<reference evidence="3 4" key="1">
    <citation type="journal article" date="2015" name="Genome Biol.">
        <title>Comparative genomics of Steinernema reveals deeply conserved gene regulatory networks.</title>
        <authorList>
            <person name="Dillman A.R."/>
            <person name="Macchietto M."/>
            <person name="Porter C.F."/>
            <person name="Rogers A."/>
            <person name="Williams B."/>
            <person name="Antoshechkin I."/>
            <person name="Lee M.M."/>
            <person name="Goodwin Z."/>
            <person name="Lu X."/>
            <person name="Lewis E.E."/>
            <person name="Goodrich-Blair H."/>
            <person name="Stock S.P."/>
            <person name="Adams B.J."/>
            <person name="Sternberg P.W."/>
            <person name="Mortazavi A."/>
        </authorList>
    </citation>
    <scope>NUCLEOTIDE SEQUENCE [LARGE SCALE GENOMIC DNA]</scope>
    <source>
        <strain evidence="3 4">ALL</strain>
    </source>
</reference>
<keyword evidence="4" id="KW-1185">Reference proteome</keyword>
<gene>
    <name evidence="3" type="ORF">L596_025937</name>
</gene>
<comment type="caution">
    <text evidence="3">The sequence shown here is derived from an EMBL/GenBank/DDBJ whole genome shotgun (WGS) entry which is preliminary data.</text>
</comment>